<evidence type="ECO:0000313" key="2">
    <source>
        <dbReference type="EMBL" id="MCC1483722.1"/>
    </source>
</evidence>
<evidence type="ECO:0000256" key="1">
    <source>
        <dbReference type="SAM" id="MobiDB-lite"/>
    </source>
</evidence>
<name>A0ABS8EL27_9FLAO</name>
<dbReference type="RefSeq" id="WP_227476169.1">
    <property type="nucleotide sequence ID" value="NZ_JAFMPT010000003.1"/>
</dbReference>
<organism evidence="2 3">
    <name type="scientific">Winogradskyella immobilis</name>
    <dbReference type="NCBI Taxonomy" id="2816852"/>
    <lineage>
        <taxon>Bacteria</taxon>
        <taxon>Pseudomonadati</taxon>
        <taxon>Bacteroidota</taxon>
        <taxon>Flavobacteriia</taxon>
        <taxon>Flavobacteriales</taxon>
        <taxon>Flavobacteriaceae</taxon>
        <taxon>Winogradskyella</taxon>
    </lineage>
</organism>
<evidence type="ECO:0000313" key="3">
    <source>
        <dbReference type="Proteomes" id="UP000778797"/>
    </source>
</evidence>
<gene>
    <name evidence="2" type="ORF">J1C55_03885</name>
</gene>
<reference evidence="2" key="2">
    <citation type="submission" date="2021-10" db="EMBL/GenBank/DDBJ databases">
        <title>Genome of Winogradskyella sp. E313.</title>
        <authorList>
            <person name="Zhou Y."/>
        </authorList>
    </citation>
    <scope>NUCLEOTIDE SEQUENCE</scope>
    <source>
        <strain evidence="2">E313</strain>
    </source>
</reference>
<feature type="compositionally biased region" description="Low complexity" evidence="1">
    <location>
        <begin position="196"/>
        <end position="209"/>
    </location>
</feature>
<feature type="compositionally biased region" description="Acidic residues" evidence="1">
    <location>
        <begin position="155"/>
        <end position="178"/>
    </location>
</feature>
<feature type="region of interest" description="Disordered" evidence="1">
    <location>
        <begin position="132"/>
        <end position="216"/>
    </location>
</feature>
<comment type="caution">
    <text evidence="2">The sequence shown here is derived from an EMBL/GenBank/DDBJ whole genome shotgun (WGS) entry which is preliminary data.</text>
</comment>
<reference evidence="2" key="1">
    <citation type="submission" date="2021-03" db="EMBL/GenBank/DDBJ databases">
        <authorList>
            <person name="Ping X."/>
        </authorList>
    </citation>
    <scope>NUCLEOTIDE SEQUENCE</scope>
    <source>
        <strain evidence="2">E313</strain>
    </source>
</reference>
<keyword evidence="3" id="KW-1185">Reference proteome</keyword>
<dbReference type="EMBL" id="JAFMPT010000003">
    <property type="protein sequence ID" value="MCC1483722.1"/>
    <property type="molecule type" value="Genomic_DNA"/>
</dbReference>
<sequence length="308" mass="34365">MRNLLILFCISFLITACDDGDIITVSLDFDQELERCENDTQSYLFFDTRVDPSESLSLIIPRNDANELLFSEPTPIDQPVTMDINGNTVRFNYRTYNRDIIGDELCNIIPSSDLIINEDFESPAGTVEITSTIFDDDNDGVPTAFEGADPNGDGDFSDSLDTDGDGLFDYIDSDDDNDNVPTINEIDNSDGDDDPNTNPMDTDGNGTPDYLDDDDDGDMVLTRFEDENTNDNPRDDTANNAEGVLVPHYLNDQETGEFTNVNTITTTYTRIVFTNFIVRDVDIEILRTDIINLGTLESTITLPEEDDN</sequence>
<accession>A0ABS8EL27</accession>
<protein>
    <submittedName>
        <fullName evidence="2">Uncharacterized protein</fullName>
    </submittedName>
</protein>
<dbReference type="PROSITE" id="PS51257">
    <property type="entry name" value="PROKAR_LIPOPROTEIN"/>
    <property type="match status" value="1"/>
</dbReference>
<dbReference type="Proteomes" id="UP000778797">
    <property type="component" value="Unassembled WGS sequence"/>
</dbReference>
<proteinExistence type="predicted"/>